<dbReference type="InterPro" id="IPR038769">
    <property type="entry name" value="MTC4"/>
</dbReference>
<feature type="compositionally biased region" description="Polar residues" evidence="2">
    <location>
        <begin position="554"/>
        <end position="564"/>
    </location>
</feature>
<comment type="caution">
    <text evidence="4">The sequence shown here is derived from an EMBL/GenBank/DDBJ whole genome shotgun (WGS) entry which is preliminary data.</text>
</comment>
<feature type="region of interest" description="Disordered" evidence="2">
    <location>
        <begin position="863"/>
        <end position="988"/>
    </location>
</feature>
<feature type="compositionally biased region" description="Basic and acidic residues" evidence="2">
    <location>
        <begin position="727"/>
        <end position="738"/>
    </location>
</feature>
<dbReference type="OrthoDB" id="5402622at2759"/>
<protein>
    <submittedName>
        <fullName evidence="4">Uncharacterized protein</fullName>
    </submittedName>
</protein>
<feature type="region of interest" description="Disordered" evidence="2">
    <location>
        <begin position="700"/>
        <end position="811"/>
    </location>
</feature>
<reference evidence="4" key="1">
    <citation type="submission" date="2020-04" db="EMBL/GenBank/DDBJ databases">
        <title>Draft genome resource of the tomato pathogen Pseudocercospora fuligena.</title>
        <authorList>
            <person name="Zaccaron A."/>
        </authorList>
    </citation>
    <scope>NUCLEOTIDE SEQUENCE</scope>
    <source>
        <strain evidence="4">PF001</strain>
    </source>
</reference>
<feature type="region of interest" description="Disordered" evidence="2">
    <location>
        <begin position="497"/>
        <end position="587"/>
    </location>
</feature>
<feature type="compositionally biased region" description="Polar residues" evidence="2">
    <location>
        <begin position="140"/>
        <end position="153"/>
    </location>
</feature>
<evidence type="ECO:0000313" key="4">
    <source>
        <dbReference type="EMBL" id="KAF7185268.1"/>
    </source>
</evidence>
<keyword evidence="5" id="KW-1185">Reference proteome</keyword>
<feature type="compositionally biased region" description="Low complexity" evidence="2">
    <location>
        <begin position="9"/>
        <end position="25"/>
    </location>
</feature>
<proteinExistence type="predicted"/>
<feature type="region of interest" description="Disordered" evidence="2">
    <location>
        <begin position="1"/>
        <end position="194"/>
    </location>
</feature>
<feature type="region of interest" description="Disordered" evidence="2">
    <location>
        <begin position="643"/>
        <end position="668"/>
    </location>
</feature>
<feature type="compositionally biased region" description="Low complexity" evidence="2">
    <location>
        <begin position="783"/>
        <end position="807"/>
    </location>
</feature>
<dbReference type="PANTHER" id="PTHR38426:SF1">
    <property type="entry name" value="MAINTENANCE OF TELOMERE CAPPING PROTEIN 4"/>
    <property type="match status" value="1"/>
</dbReference>
<dbReference type="Proteomes" id="UP000660729">
    <property type="component" value="Unassembled WGS sequence"/>
</dbReference>
<feature type="compositionally biased region" description="Low complexity" evidence="2">
    <location>
        <begin position="34"/>
        <end position="43"/>
    </location>
</feature>
<evidence type="ECO:0000313" key="5">
    <source>
        <dbReference type="Proteomes" id="UP000660729"/>
    </source>
</evidence>
<dbReference type="EMBL" id="JABCIY010000342">
    <property type="protein sequence ID" value="KAF7185268.1"/>
    <property type="molecule type" value="Genomic_DNA"/>
</dbReference>
<keyword evidence="3" id="KW-0472">Membrane</keyword>
<feature type="compositionally biased region" description="Polar residues" evidence="2">
    <location>
        <begin position="180"/>
        <end position="191"/>
    </location>
</feature>
<gene>
    <name evidence="4" type="ORF">HII31_13543</name>
</gene>
<organism evidence="4 5">
    <name type="scientific">Pseudocercospora fuligena</name>
    <dbReference type="NCBI Taxonomy" id="685502"/>
    <lineage>
        <taxon>Eukaryota</taxon>
        <taxon>Fungi</taxon>
        <taxon>Dikarya</taxon>
        <taxon>Ascomycota</taxon>
        <taxon>Pezizomycotina</taxon>
        <taxon>Dothideomycetes</taxon>
        <taxon>Dothideomycetidae</taxon>
        <taxon>Mycosphaerellales</taxon>
        <taxon>Mycosphaerellaceae</taxon>
        <taxon>Pseudocercospora</taxon>
    </lineage>
</organism>
<sequence length="1224" mass="135469">MSSNDNDPSDPVAAAAKASPAADVSFTAVGGGQNNNQNQYGHGNAHGYGHGHAESSSQAESRSSSAKRSSHSISDRLSRVADKVTEKRSQGEGTPDKAGKAAHNNTPHRSRKTGGFLLESVLGNGHLRRADTSAKKGKGSEQNGKVQPDNSRNILGRASGESSQRSSPLSKDVSMEDDSNAGSGTGQTSAPSGMDPAQLVQMALNLSESRKRHVSSTLPVPISPAGGGRRVVSALDSGYGTLRPASSSGKRSRLSDGMADASSPSQRHSALHDGHADLGAMTSDNVMYSFSPATLSRAEKARRYFELAAEHRRLLDYLPPLKLDATAPGNYMMQATSSPGSAHYQMTRVPSYTNNKPELGRAYNPLQALRNRRLRNISRRPLTAPPDTWQETDRIKRWIDGVEVASQDNSYRPGNDQVRLPTFSGELESSPAVAGRPDTAHRHRRTDTVSSVITRPENGWTIEPAEMLADTYWTERDDNKTVIEDRHGNRIFPSRARASVEVPRKSRESERVFDLGPDRDRPNRVEESETEDKKRKKHKHTLPIPGRLRRNHISRSNSVSTASSEEGRKPPALRFGDDQGGDENVGPLERHMRTMIAKEERGELPSPELVSPDHWDSKHTPFPNHRASIDQTRGSIDRGHRQSLANGRLSVDMSQGHRRSRSTEGRLTSLDHGLSSMDELVSGSPASPVIPGFVPTIDGGVSSRDVKRNSASQQKSKGLKLPSFRSRSKERNNIEHTDFAMNYGPQLSPVMSTDTSFEFPPRSSLDSARPAPFRRHRTTDSNASSLKRTDTTTTATDPSAKDSSTTSFGRRFLKGGRVGELVRNESSRFGDRFRSREGVNLDMSNVPSDISDADEDMSFKHRHIGDQVETDSQISPRASFERDRQRPKYFTSNLPSFKSPSGRGNRPAQTPLSEDSDPFEKLRPAPGRQGRSNRPAPPRVQLPDDGNASEPEMSPDKSRSYLGISQYDRRKSVSQNNLTRTNTAETTSTVPARGIRGIPMSGLAHVDAKRHWSISDQGHPEKANKVTARDIARVRALLLASGIKAHEIYNIGNASRERPLPLIAKAYQSAGKEIQNVPRCEENLVAARMLSQTLDESTQAFEETLRRFQSETAKRLSTQLEELSNRAADQLTKLVHETSDEADAFNVELTTKQPQDVKRVDDAVEDMFRQRRRQFRLIINTGFKLLEWLLLGIMWWVWFVVVIFNTFRRVLVGIIRVLKWLFSF</sequence>
<feature type="compositionally biased region" description="Low complexity" evidence="2">
    <location>
        <begin position="54"/>
        <end position="67"/>
    </location>
</feature>
<evidence type="ECO:0000256" key="2">
    <source>
        <dbReference type="SAM" id="MobiDB-lite"/>
    </source>
</evidence>
<accession>A0A8H6R658</accession>
<feature type="compositionally biased region" description="Basic residues" evidence="2">
    <location>
        <begin position="534"/>
        <end position="553"/>
    </location>
</feature>
<feature type="region of interest" description="Disordered" evidence="2">
    <location>
        <begin position="238"/>
        <end position="272"/>
    </location>
</feature>
<feature type="transmembrane region" description="Helical" evidence="3">
    <location>
        <begin position="1185"/>
        <end position="1207"/>
    </location>
</feature>
<feature type="compositionally biased region" description="Polar residues" evidence="2">
    <location>
        <begin position="973"/>
        <end position="988"/>
    </location>
</feature>
<name>A0A8H6R658_9PEZI</name>
<evidence type="ECO:0000256" key="3">
    <source>
        <dbReference type="SAM" id="Phobius"/>
    </source>
</evidence>
<keyword evidence="3" id="KW-1133">Transmembrane helix</keyword>
<dbReference type="PANTHER" id="PTHR38426">
    <property type="entry name" value="MAINTENANCE OF TELOMERE CAPPING PROTEIN 4"/>
    <property type="match status" value="1"/>
</dbReference>
<feature type="compositionally biased region" description="Polar residues" evidence="2">
    <location>
        <begin position="160"/>
        <end position="169"/>
    </location>
</feature>
<keyword evidence="1" id="KW-0175">Coiled coil</keyword>
<evidence type="ECO:0000256" key="1">
    <source>
        <dbReference type="SAM" id="Coils"/>
    </source>
</evidence>
<dbReference type="AlphaFoldDB" id="A0A8H6R658"/>
<keyword evidence="3" id="KW-0812">Transmembrane</keyword>
<feature type="compositionally biased region" description="Basic and acidic residues" evidence="2">
    <location>
        <begin position="502"/>
        <end position="533"/>
    </location>
</feature>
<feature type="compositionally biased region" description="Polar residues" evidence="2">
    <location>
        <begin position="890"/>
        <end position="899"/>
    </location>
</feature>
<feature type="region of interest" description="Disordered" evidence="2">
    <location>
        <begin position="426"/>
        <end position="450"/>
    </location>
</feature>
<feature type="compositionally biased region" description="Basic and acidic residues" evidence="2">
    <location>
        <begin position="73"/>
        <end position="99"/>
    </location>
</feature>
<feature type="coiled-coil region" evidence="1">
    <location>
        <begin position="1106"/>
        <end position="1133"/>
    </location>
</feature>
<feature type="region of interest" description="Disordered" evidence="2">
    <location>
        <begin position="210"/>
        <end position="229"/>
    </location>
</feature>